<dbReference type="Pfam" id="PF00005">
    <property type="entry name" value="ABC_tran"/>
    <property type="match status" value="1"/>
</dbReference>
<evidence type="ECO:0000256" key="1">
    <source>
        <dbReference type="ARBA" id="ARBA00005417"/>
    </source>
</evidence>
<evidence type="ECO:0000313" key="7">
    <source>
        <dbReference type="Proteomes" id="UP000006281"/>
    </source>
</evidence>
<dbReference type="OrthoDB" id="9804819at2"/>
<dbReference type="STRING" id="1179773.BN6_53850"/>
<proteinExistence type="inferred from homology"/>
<sequence length="247" mass="26887">MSLTDVVQVRGVSHRYGDVEALHRLELDFRSGVTAVLGPNGAGKSTLLGLLSTALRIQRGSVSVGGVDSARDRRRYRDLLGFLPQHFTMPGNLTVAEFLTLTAWQRMVPRRKRADAVDVALAAVDLSSRRDQKISTLSGGMHRRVGIAQAVVNQPEVLLLDEPTVGLDPRQRRVLRHLIVSLGRQRAVVLSTHLTEDVAAAADRVVVLDEGEMRFDGTVEEFTGGRGSVAADIDTAYDALVETGDDR</sequence>
<evidence type="ECO:0000259" key="5">
    <source>
        <dbReference type="PROSITE" id="PS50893"/>
    </source>
</evidence>
<gene>
    <name evidence="6" type="ordered locus">BN6_53850</name>
</gene>
<dbReference type="AlphaFoldDB" id="K0K6Y2"/>
<dbReference type="HOGENOM" id="CLU_000604_1_2_11"/>
<dbReference type="Gene3D" id="3.40.50.300">
    <property type="entry name" value="P-loop containing nucleotide triphosphate hydrolases"/>
    <property type="match status" value="1"/>
</dbReference>
<dbReference type="GO" id="GO:0005524">
    <property type="term" value="F:ATP binding"/>
    <property type="evidence" value="ECO:0007669"/>
    <property type="project" value="UniProtKB-KW"/>
</dbReference>
<keyword evidence="3" id="KW-0547">Nucleotide-binding</keyword>
<evidence type="ECO:0000256" key="4">
    <source>
        <dbReference type="ARBA" id="ARBA00022840"/>
    </source>
</evidence>
<dbReference type="InterPro" id="IPR003593">
    <property type="entry name" value="AAA+_ATPase"/>
</dbReference>
<dbReference type="PANTHER" id="PTHR43335">
    <property type="entry name" value="ABC TRANSPORTER, ATP-BINDING PROTEIN"/>
    <property type="match status" value="1"/>
</dbReference>
<organism evidence="6 7">
    <name type="scientific">Saccharothrix espanaensis (strain ATCC 51144 / DSM 44229 / JCM 9112 / NBRC 15066 / NRRL 15764)</name>
    <dbReference type="NCBI Taxonomy" id="1179773"/>
    <lineage>
        <taxon>Bacteria</taxon>
        <taxon>Bacillati</taxon>
        <taxon>Actinomycetota</taxon>
        <taxon>Actinomycetes</taxon>
        <taxon>Pseudonocardiales</taxon>
        <taxon>Pseudonocardiaceae</taxon>
        <taxon>Saccharothrix</taxon>
    </lineage>
</organism>
<dbReference type="GO" id="GO:0016887">
    <property type="term" value="F:ATP hydrolysis activity"/>
    <property type="evidence" value="ECO:0007669"/>
    <property type="project" value="InterPro"/>
</dbReference>
<protein>
    <recommendedName>
        <fullName evidence="5">ABC transporter domain-containing protein</fullName>
    </recommendedName>
</protein>
<dbReference type="BioCyc" id="SESP1179773:BN6_RS26035-MONOMER"/>
<evidence type="ECO:0000313" key="6">
    <source>
        <dbReference type="EMBL" id="CCH32644.1"/>
    </source>
</evidence>
<dbReference type="InterPro" id="IPR027417">
    <property type="entry name" value="P-loop_NTPase"/>
</dbReference>
<reference evidence="6 7" key="1">
    <citation type="journal article" date="2012" name="BMC Genomics">
        <title>Complete genome sequence of Saccharothrix espanaensis DSM 44229T and comparison to the other completely sequenced Pseudonocardiaceae.</title>
        <authorList>
            <person name="Strobel T."/>
            <person name="Al-Dilaimi A."/>
            <person name="Blom J."/>
            <person name="Gessner A."/>
            <person name="Kalinowski J."/>
            <person name="Luzhetska M."/>
            <person name="Puhler A."/>
            <person name="Szczepanowski R."/>
            <person name="Bechthold A."/>
            <person name="Ruckert C."/>
        </authorList>
    </citation>
    <scope>NUCLEOTIDE SEQUENCE [LARGE SCALE GENOMIC DNA]</scope>
    <source>
        <strain evidence="7">ATCC 51144 / DSM 44229 / JCM 9112 / NBRC 15066 / NRRL 15764</strain>
    </source>
</reference>
<dbReference type="EMBL" id="HE804045">
    <property type="protein sequence ID" value="CCH32644.1"/>
    <property type="molecule type" value="Genomic_DNA"/>
</dbReference>
<comment type="similarity">
    <text evidence="1">Belongs to the ABC transporter superfamily.</text>
</comment>
<evidence type="ECO:0000256" key="3">
    <source>
        <dbReference type="ARBA" id="ARBA00022741"/>
    </source>
</evidence>
<feature type="domain" description="ABC transporter" evidence="5">
    <location>
        <begin position="7"/>
        <end position="235"/>
    </location>
</feature>
<dbReference type="Proteomes" id="UP000006281">
    <property type="component" value="Chromosome"/>
</dbReference>
<dbReference type="PROSITE" id="PS50893">
    <property type="entry name" value="ABC_TRANSPORTER_2"/>
    <property type="match status" value="1"/>
</dbReference>
<keyword evidence="4" id="KW-0067">ATP-binding</keyword>
<dbReference type="KEGG" id="sesp:BN6_53850"/>
<dbReference type="SMART" id="SM00382">
    <property type="entry name" value="AAA"/>
    <property type="match status" value="1"/>
</dbReference>
<dbReference type="PATRIC" id="fig|1179773.3.peg.5425"/>
<dbReference type="InterPro" id="IPR003439">
    <property type="entry name" value="ABC_transporter-like_ATP-bd"/>
</dbReference>
<dbReference type="SUPFAM" id="SSF52540">
    <property type="entry name" value="P-loop containing nucleoside triphosphate hydrolases"/>
    <property type="match status" value="1"/>
</dbReference>
<keyword evidence="7" id="KW-1185">Reference proteome</keyword>
<evidence type="ECO:0000256" key="2">
    <source>
        <dbReference type="ARBA" id="ARBA00022448"/>
    </source>
</evidence>
<dbReference type="PANTHER" id="PTHR43335:SF2">
    <property type="entry name" value="ABC TRANSPORTER, ATP-BINDING PROTEIN"/>
    <property type="match status" value="1"/>
</dbReference>
<name>K0K6Y2_SACES</name>
<keyword evidence="2" id="KW-0813">Transport</keyword>
<dbReference type="eggNOG" id="COG1131">
    <property type="taxonomic scope" value="Bacteria"/>
</dbReference>
<accession>K0K6Y2</accession>
<dbReference type="RefSeq" id="WP_015102756.1">
    <property type="nucleotide sequence ID" value="NC_019673.1"/>
</dbReference>